<sequence length="189" mass="21446">MSWEPNFLVDTQHMYSLYMEARASEEYGYSIRFWNPRLNRDFPMHEGWLVAPKQPVHKDQTKGKQTMDTFVEWLDDNQDIQIGSMLHVAKREGQPIKALEEQAISYAIPVILERSLQGLYILTTLGTKFRLWYLAAGHTVPQPLFHADAGLGCQEAYIDAGTHEAAEAYVDFLRQMKGEPEVADGAGAA</sequence>
<evidence type="ECO:0000313" key="2">
    <source>
        <dbReference type="Proteomes" id="UP000235728"/>
    </source>
</evidence>
<dbReference type="AlphaFoldDB" id="A0A2N6N9N4"/>
<accession>A0A2N6N9N4</accession>
<name>A0A2N6N9N4_BEABA</name>
<evidence type="ECO:0000313" key="1">
    <source>
        <dbReference type="EMBL" id="PMB63990.1"/>
    </source>
</evidence>
<comment type="caution">
    <text evidence="1">The sequence shown here is derived from an EMBL/GenBank/DDBJ whole genome shotgun (WGS) entry which is preliminary data.</text>
</comment>
<organism evidence="1 2">
    <name type="scientific">Beauveria bassiana</name>
    <name type="common">White muscardine disease fungus</name>
    <name type="synonym">Tritirachium shiotae</name>
    <dbReference type="NCBI Taxonomy" id="176275"/>
    <lineage>
        <taxon>Eukaryota</taxon>
        <taxon>Fungi</taxon>
        <taxon>Dikarya</taxon>
        <taxon>Ascomycota</taxon>
        <taxon>Pezizomycotina</taxon>
        <taxon>Sordariomycetes</taxon>
        <taxon>Hypocreomycetidae</taxon>
        <taxon>Hypocreales</taxon>
        <taxon>Cordycipitaceae</taxon>
        <taxon>Beauveria</taxon>
    </lineage>
</organism>
<gene>
    <name evidence="1" type="ORF">BM221_010153</name>
</gene>
<proteinExistence type="predicted"/>
<protein>
    <submittedName>
        <fullName evidence="1">Uncharacterized protein</fullName>
    </submittedName>
</protein>
<dbReference type="EMBL" id="MRVG01000015">
    <property type="protein sequence ID" value="PMB63990.1"/>
    <property type="molecule type" value="Genomic_DNA"/>
</dbReference>
<reference evidence="1 2" key="1">
    <citation type="journal article" date="2016" name="Appl. Microbiol. Biotechnol.">
        <title>Characterization of T-DNA insertion mutants with decreased virulence in the entomopathogenic fungus Beauveria bassiana JEF-007.</title>
        <authorList>
            <person name="Kim S."/>
            <person name="Lee S.J."/>
            <person name="Nai Y.S."/>
            <person name="Yu J.S."/>
            <person name="Lee M.R."/>
            <person name="Yang Y.T."/>
            <person name="Kim J.S."/>
        </authorList>
    </citation>
    <scope>NUCLEOTIDE SEQUENCE [LARGE SCALE GENOMIC DNA]</scope>
    <source>
        <strain evidence="1 2">JEF-007</strain>
    </source>
</reference>
<dbReference type="Proteomes" id="UP000235728">
    <property type="component" value="Unassembled WGS sequence"/>
</dbReference>